<feature type="domain" description="PX" evidence="3">
    <location>
        <begin position="48"/>
        <end position="204"/>
    </location>
</feature>
<dbReference type="PROSITE" id="PS50195">
    <property type="entry name" value="PX"/>
    <property type="match status" value="1"/>
</dbReference>
<sequence>MERVPRPRTKQRPVMNVAAFVSAPRSGGLTKKRGRIKTYSLKMLRQYIPQELPLLVRVSSPSMKTNFVVYNCTLSSLTTKNKWSVSYRYSEFVAFRTKLEEAWTCHDSKCSGSCQAVREYVSACFPKKRLSIMSTTSSTISSRKTKLENVLMHLLRCVLLPGSAMKCFHARQHLPVNLFQFLGVVNSVDRRSLLQIFIDNYQVALKEGNEASLTDSFHSNASTVDSVPDSAQCMICLCDVDMDDHQQSNSECADLANSPIVLPCKHTFHRECVFEWLLFEFHCPLCRVRVCPNAVTNYCRPKDHVQWWLGDFEEDPFHPAADAMNYGALLPSPHLTPPLSSLAIEKLRQSVRQQLPLQFHVASTVLEKNFVVYNCVLSSVTTGNSWSVSYRYSEFAAFSKKVETQCTCFDARCSGSCEAIREFLWACFPSKRLSSRSKRTITDRKHKFETVVHYLLRCVLLPGSAMKCLTTRQHLPTVLFEFLGVRNKADKRSVLQVFVDNYQSPSRCSALECRDSFNSDTSTTDSTEALQCMICLEEVEVEPLSSSIVLPCQHTFHRECIFEWLLFQFHCPMCRARIGPPASASYCIEKNTIFQWWLCHFEEDPLGIVKQA</sequence>
<dbReference type="PANTHER" id="PTHR22765">
    <property type="entry name" value="RING FINGER AND PROTEASE ASSOCIATED DOMAIN-CONTAINING"/>
    <property type="match status" value="1"/>
</dbReference>
<protein>
    <submittedName>
        <fullName evidence="4">RING finger protein 122</fullName>
    </submittedName>
</protein>
<name>A0AAD9GGB5_9STRA</name>
<dbReference type="GO" id="GO:0008270">
    <property type="term" value="F:zinc ion binding"/>
    <property type="evidence" value="ECO:0007669"/>
    <property type="project" value="UniProtKB-KW"/>
</dbReference>
<dbReference type="GO" id="GO:0006511">
    <property type="term" value="P:ubiquitin-dependent protein catabolic process"/>
    <property type="evidence" value="ECO:0007669"/>
    <property type="project" value="TreeGrafter"/>
</dbReference>
<dbReference type="InterPro" id="IPR001683">
    <property type="entry name" value="PX_dom"/>
</dbReference>
<dbReference type="Proteomes" id="UP001259832">
    <property type="component" value="Unassembled WGS sequence"/>
</dbReference>
<reference evidence="4" key="1">
    <citation type="submission" date="2023-08" db="EMBL/GenBank/DDBJ databases">
        <title>Reference Genome Resource for the Citrus Pathogen Phytophthora citrophthora.</title>
        <authorList>
            <person name="Moller H."/>
            <person name="Coetzee B."/>
            <person name="Rose L.J."/>
            <person name="Van Niekerk J.M."/>
        </authorList>
    </citation>
    <scope>NUCLEOTIDE SEQUENCE</scope>
    <source>
        <strain evidence="4">STE-U-9442</strain>
    </source>
</reference>
<evidence type="ECO:0000313" key="4">
    <source>
        <dbReference type="EMBL" id="KAK1937890.1"/>
    </source>
</evidence>
<proteinExistence type="predicted"/>
<evidence type="ECO:0000313" key="5">
    <source>
        <dbReference type="Proteomes" id="UP001259832"/>
    </source>
</evidence>
<evidence type="ECO:0000259" key="3">
    <source>
        <dbReference type="PROSITE" id="PS50195"/>
    </source>
</evidence>
<dbReference type="PANTHER" id="PTHR22765:SF411">
    <property type="entry name" value="OS02G0248440 PROTEIN"/>
    <property type="match status" value="1"/>
</dbReference>
<dbReference type="Gene3D" id="3.30.1520.10">
    <property type="entry name" value="Phox-like domain"/>
    <property type="match status" value="2"/>
</dbReference>
<dbReference type="Gene3D" id="3.30.40.10">
    <property type="entry name" value="Zinc/RING finger domain, C3HC4 (zinc finger)"/>
    <property type="match status" value="2"/>
</dbReference>
<feature type="domain" description="RING-type" evidence="2">
    <location>
        <begin position="532"/>
        <end position="575"/>
    </location>
</feature>
<evidence type="ECO:0000259" key="2">
    <source>
        <dbReference type="PROSITE" id="PS50089"/>
    </source>
</evidence>
<dbReference type="InterPro" id="IPR001841">
    <property type="entry name" value="Znf_RING"/>
</dbReference>
<dbReference type="Pfam" id="PF13639">
    <property type="entry name" value="zf-RING_2"/>
    <property type="match status" value="2"/>
</dbReference>
<dbReference type="GO" id="GO:0035091">
    <property type="term" value="F:phosphatidylinositol binding"/>
    <property type="evidence" value="ECO:0007669"/>
    <property type="project" value="InterPro"/>
</dbReference>
<dbReference type="GO" id="GO:0061630">
    <property type="term" value="F:ubiquitin protein ligase activity"/>
    <property type="evidence" value="ECO:0007669"/>
    <property type="project" value="TreeGrafter"/>
</dbReference>
<evidence type="ECO:0000256" key="1">
    <source>
        <dbReference type="PROSITE-ProRule" id="PRU00175"/>
    </source>
</evidence>
<gene>
    <name evidence="4" type="ORF">P3T76_009627</name>
</gene>
<keyword evidence="1" id="KW-0479">Metal-binding</keyword>
<dbReference type="AlphaFoldDB" id="A0AAD9GGB5"/>
<dbReference type="SUPFAM" id="SSF64268">
    <property type="entry name" value="PX domain"/>
    <property type="match status" value="2"/>
</dbReference>
<organism evidence="4 5">
    <name type="scientific">Phytophthora citrophthora</name>
    <dbReference type="NCBI Taxonomy" id="4793"/>
    <lineage>
        <taxon>Eukaryota</taxon>
        <taxon>Sar</taxon>
        <taxon>Stramenopiles</taxon>
        <taxon>Oomycota</taxon>
        <taxon>Peronosporomycetes</taxon>
        <taxon>Peronosporales</taxon>
        <taxon>Peronosporaceae</taxon>
        <taxon>Phytophthora</taxon>
    </lineage>
</organism>
<dbReference type="InterPro" id="IPR036871">
    <property type="entry name" value="PX_dom_sf"/>
</dbReference>
<dbReference type="CDD" id="cd06093">
    <property type="entry name" value="PX_domain"/>
    <property type="match status" value="1"/>
</dbReference>
<keyword evidence="5" id="KW-1185">Reference proteome</keyword>
<comment type="caution">
    <text evidence="4">The sequence shown here is derived from an EMBL/GenBank/DDBJ whole genome shotgun (WGS) entry which is preliminary data.</text>
</comment>
<accession>A0AAD9GGB5</accession>
<keyword evidence="1" id="KW-0863">Zinc-finger</keyword>
<dbReference type="InterPro" id="IPR051826">
    <property type="entry name" value="E3_ubiquitin-ligase_domain"/>
</dbReference>
<dbReference type="InterPro" id="IPR013083">
    <property type="entry name" value="Znf_RING/FYVE/PHD"/>
</dbReference>
<dbReference type="PROSITE" id="PS50089">
    <property type="entry name" value="ZF_RING_2"/>
    <property type="match status" value="2"/>
</dbReference>
<dbReference type="SMART" id="SM00184">
    <property type="entry name" value="RING"/>
    <property type="match status" value="2"/>
</dbReference>
<dbReference type="SUPFAM" id="SSF57850">
    <property type="entry name" value="RING/U-box"/>
    <property type="match status" value="2"/>
</dbReference>
<feature type="domain" description="RING-type" evidence="2">
    <location>
        <begin position="233"/>
        <end position="287"/>
    </location>
</feature>
<keyword evidence="1" id="KW-0862">Zinc</keyword>
<dbReference type="EMBL" id="JASMQC010000019">
    <property type="protein sequence ID" value="KAK1937890.1"/>
    <property type="molecule type" value="Genomic_DNA"/>
</dbReference>